<keyword evidence="3" id="KW-1185">Reference proteome</keyword>
<dbReference type="OrthoDB" id="10347689at2759"/>
<reference evidence="3" key="1">
    <citation type="submission" date="2017-10" db="EMBL/GenBank/DDBJ databases">
        <title>Rapid genome shrinkage in a self-fertile nematode reveals novel sperm competition proteins.</title>
        <authorList>
            <person name="Yin D."/>
            <person name="Schwarz E.M."/>
            <person name="Thomas C.G."/>
            <person name="Felde R.L."/>
            <person name="Korf I.F."/>
            <person name="Cutter A.D."/>
            <person name="Schartner C.M."/>
            <person name="Ralston E.J."/>
            <person name="Meyer B.J."/>
            <person name="Haag E.S."/>
        </authorList>
    </citation>
    <scope>NUCLEOTIDE SEQUENCE [LARGE SCALE GENOMIC DNA]</scope>
    <source>
        <strain evidence="3">JU1422</strain>
    </source>
</reference>
<dbReference type="EMBL" id="PDUG01000001">
    <property type="protein sequence ID" value="PIC53969.1"/>
    <property type="molecule type" value="Genomic_DNA"/>
</dbReference>
<sequence length="118" mass="13295">MMAPATKSTQETLKVVKNEHDGEKKESCRRRPLPFGSSESETPAKKAPKSFPIDDVVKEEPIDNYPTTTKVPEISKSTEPMIIDSNIVRSELHNVVISNCRIEKCQIFDSKIFGTLKF</sequence>
<organism evidence="2 3">
    <name type="scientific">Caenorhabditis nigoni</name>
    <dbReference type="NCBI Taxonomy" id="1611254"/>
    <lineage>
        <taxon>Eukaryota</taxon>
        <taxon>Metazoa</taxon>
        <taxon>Ecdysozoa</taxon>
        <taxon>Nematoda</taxon>
        <taxon>Chromadorea</taxon>
        <taxon>Rhabditida</taxon>
        <taxon>Rhabditina</taxon>
        <taxon>Rhabditomorpha</taxon>
        <taxon>Rhabditoidea</taxon>
        <taxon>Rhabditidae</taxon>
        <taxon>Peloderinae</taxon>
        <taxon>Caenorhabditis</taxon>
    </lineage>
</organism>
<dbReference type="AlphaFoldDB" id="A0A2G5VQ72"/>
<proteinExistence type="predicted"/>
<evidence type="ECO:0000313" key="2">
    <source>
        <dbReference type="EMBL" id="PIC53969.1"/>
    </source>
</evidence>
<gene>
    <name evidence="2" type="primary">Cnig_chr_I.g3428</name>
    <name evidence="2" type="ORF">B9Z55_003428</name>
</gene>
<name>A0A2G5VQ72_9PELO</name>
<protein>
    <submittedName>
        <fullName evidence="2">Uncharacterized protein</fullName>
    </submittedName>
</protein>
<comment type="caution">
    <text evidence="2">The sequence shown here is derived from an EMBL/GenBank/DDBJ whole genome shotgun (WGS) entry which is preliminary data.</text>
</comment>
<dbReference type="Proteomes" id="UP000230233">
    <property type="component" value="Chromosome I"/>
</dbReference>
<evidence type="ECO:0000313" key="3">
    <source>
        <dbReference type="Proteomes" id="UP000230233"/>
    </source>
</evidence>
<feature type="compositionally biased region" description="Polar residues" evidence="1">
    <location>
        <begin position="1"/>
        <end position="12"/>
    </location>
</feature>
<feature type="region of interest" description="Disordered" evidence="1">
    <location>
        <begin position="1"/>
        <end position="72"/>
    </location>
</feature>
<feature type="compositionally biased region" description="Basic and acidic residues" evidence="1">
    <location>
        <begin position="14"/>
        <end position="26"/>
    </location>
</feature>
<evidence type="ECO:0000256" key="1">
    <source>
        <dbReference type="SAM" id="MobiDB-lite"/>
    </source>
</evidence>
<accession>A0A2G5VQ72</accession>